<evidence type="ECO:0000313" key="3">
    <source>
        <dbReference type="EMBL" id="SVB23123.1"/>
    </source>
</evidence>
<reference evidence="3" key="1">
    <citation type="submission" date="2018-05" db="EMBL/GenBank/DDBJ databases">
        <authorList>
            <person name="Lanie J.A."/>
            <person name="Ng W.-L."/>
            <person name="Kazmierczak K.M."/>
            <person name="Andrzejewski T.M."/>
            <person name="Davidsen T.M."/>
            <person name="Wayne K.J."/>
            <person name="Tettelin H."/>
            <person name="Glass J.I."/>
            <person name="Rusch D."/>
            <person name="Podicherti R."/>
            <person name="Tsui H.-C.T."/>
            <person name="Winkler M.E."/>
        </authorList>
    </citation>
    <scope>NUCLEOTIDE SEQUENCE</scope>
</reference>
<dbReference type="SUPFAM" id="SSF53474">
    <property type="entry name" value="alpha/beta-Hydrolases"/>
    <property type="match status" value="1"/>
</dbReference>
<dbReference type="InterPro" id="IPR001375">
    <property type="entry name" value="Peptidase_S9_cat"/>
</dbReference>
<proteinExistence type="predicted"/>
<feature type="domain" description="Peptidase S9 prolyl oligopeptidase catalytic" evidence="2">
    <location>
        <begin position="3"/>
        <end position="124"/>
    </location>
</feature>
<evidence type="ECO:0000259" key="2">
    <source>
        <dbReference type="Pfam" id="PF00326"/>
    </source>
</evidence>
<keyword evidence="1" id="KW-0378">Hydrolase</keyword>
<dbReference type="Gene3D" id="3.40.50.1820">
    <property type="entry name" value="alpha/beta hydrolase"/>
    <property type="match status" value="1"/>
</dbReference>
<dbReference type="GO" id="GO:0006508">
    <property type="term" value="P:proteolysis"/>
    <property type="evidence" value="ECO:0007669"/>
    <property type="project" value="InterPro"/>
</dbReference>
<dbReference type="GO" id="GO:0004252">
    <property type="term" value="F:serine-type endopeptidase activity"/>
    <property type="evidence" value="ECO:0007669"/>
    <property type="project" value="TreeGrafter"/>
</dbReference>
<protein>
    <recommendedName>
        <fullName evidence="2">Peptidase S9 prolyl oligopeptidase catalytic domain-containing protein</fullName>
    </recommendedName>
</protein>
<dbReference type="AlphaFoldDB" id="A0A382CCV9"/>
<name>A0A382CCV9_9ZZZZ</name>
<gene>
    <name evidence="3" type="ORF">METZ01_LOCUS175977</name>
</gene>
<accession>A0A382CCV9</accession>
<dbReference type="Pfam" id="PF00326">
    <property type="entry name" value="Peptidase_S9"/>
    <property type="match status" value="1"/>
</dbReference>
<dbReference type="PANTHER" id="PTHR42776">
    <property type="entry name" value="SERINE PEPTIDASE S9 FAMILY MEMBER"/>
    <property type="match status" value="1"/>
</dbReference>
<dbReference type="EMBL" id="UINC01033594">
    <property type="protein sequence ID" value="SVB23123.1"/>
    <property type="molecule type" value="Genomic_DNA"/>
</dbReference>
<dbReference type="PANTHER" id="PTHR42776:SF27">
    <property type="entry name" value="DIPEPTIDYL PEPTIDASE FAMILY MEMBER 6"/>
    <property type="match status" value="1"/>
</dbReference>
<evidence type="ECO:0000256" key="1">
    <source>
        <dbReference type="ARBA" id="ARBA00022801"/>
    </source>
</evidence>
<sequence>MLRPDLYKASVAYIGVFDLEMLYNEGDIKGLKFGGKYLDKTLGKDPEKIKAMSPVLQAHKLEAPIIIVSGKEDQRAPIEHAYALSKALEVAGKEHELIIVPYEGHGFRQPANRLMLYTKMLEHFSSL</sequence>
<dbReference type="InterPro" id="IPR029058">
    <property type="entry name" value="AB_hydrolase_fold"/>
</dbReference>
<organism evidence="3">
    <name type="scientific">marine metagenome</name>
    <dbReference type="NCBI Taxonomy" id="408172"/>
    <lineage>
        <taxon>unclassified sequences</taxon>
        <taxon>metagenomes</taxon>
        <taxon>ecological metagenomes</taxon>
    </lineage>
</organism>